<dbReference type="Gene3D" id="3.40.50.1460">
    <property type="match status" value="1"/>
</dbReference>
<accession>A0A9P9HC67</accession>
<dbReference type="GO" id="GO:0005524">
    <property type="term" value="F:ATP binding"/>
    <property type="evidence" value="ECO:0007669"/>
    <property type="project" value="InterPro"/>
</dbReference>
<evidence type="ECO:0000313" key="3">
    <source>
        <dbReference type="Proteomes" id="UP000736672"/>
    </source>
</evidence>
<dbReference type="SUPFAM" id="SSF56112">
    <property type="entry name" value="Protein kinase-like (PK-like)"/>
    <property type="match status" value="1"/>
</dbReference>
<dbReference type="EMBL" id="JAGTJS010000010">
    <property type="protein sequence ID" value="KAH7254660.1"/>
    <property type="molecule type" value="Genomic_DNA"/>
</dbReference>
<dbReference type="Pfam" id="PF00656">
    <property type="entry name" value="Peptidase_C14"/>
    <property type="match status" value="1"/>
</dbReference>
<organism evidence="2 3">
    <name type="scientific">Fusarium solani</name>
    <name type="common">Filamentous fungus</name>
    <dbReference type="NCBI Taxonomy" id="169388"/>
    <lineage>
        <taxon>Eukaryota</taxon>
        <taxon>Fungi</taxon>
        <taxon>Dikarya</taxon>
        <taxon>Ascomycota</taxon>
        <taxon>Pezizomycotina</taxon>
        <taxon>Sordariomycetes</taxon>
        <taxon>Hypocreomycetidae</taxon>
        <taxon>Hypocreales</taxon>
        <taxon>Nectriaceae</taxon>
        <taxon>Fusarium</taxon>
        <taxon>Fusarium solani species complex</taxon>
    </lineage>
</organism>
<dbReference type="GO" id="GO:0006508">
    <property type="term" value="P:proteolysis"/>
    <property type="evidence" value="ECO:0007669"/>
    <property type="project" value="InterPro"/>
</dbReference>
<protein>
    <recommendedName>
        <fullName evidence="1">Protein kinase domain-containing protein</fullName>
    </recommendedName>
</protein>
<dbReference type="OrthoDB" id="1911848at2759"/>
<dbReference type="PANTHER" id="PTHR37542">
    <property type="entry name" value="HELO DOMAIN-CONTAINING PROTEIN-RELATED"/>
    <property type="match status" value="1"/>
</dbReference>
<dbReference type="InterPro" id="IPR011600">
    <property type="entry name" value="Pept_C14_caspase"/>
</dbReference>
<dbReference type="AlphaFoldDB" id="A0A9P9HC67"/>
<evidence type="ECO:0000313" key="2">
    <source>
        <dbReference type="EMBL" id="KAH7254660.1"/>
    </source>
</evidence>
<dbReference type="InterPro" id="IPR000719">
    <property type="entry name" value="Prot_kinase_dom"/>
</dbReference>
<gene>
    <name evidence="2" type="ORF">B0J15DRAFT_558954</name>
</gene>
<proteinExistence type="predicted"/>
<dbReference type="InterPro" id="IPR011009">
    <property type="entry name" value="Kinase-like_dom_sf"/>
</dbReference>
<dbReference type="GO" id="GO:0004197">
    <property type="term" value="F:cysteine-type endopeptidase activity"/>
    <property type="evidence" value="ECO:0007669"/>
    <property type="project" value="InterPro"/>
</dbReference>
<dbReference type="GO" id="GO:0004672">
    <property type="term" value="F:protein kinase activity"/>
    <property type="evidence" value="ECO:0007669"/>
    <property type="project" value="InterPro"/>
</dbReference>
<dbReference type="PROSITE" id="PS50011">
    <property type="entry name" value="PROTEIN_KINASE_DOM"/>
    <property type="match status" value="1"/>
</dbReference>
<reference evidence="2" key="1">
    <citation type="journal article" date="2021" name="Nat. Commun.">
        <title>Genetic determinants of endophytism in the Arabidopsis root mycobiome.</title>
        <authorList>
            <person name="Mesny F."/>
            <person name="Miyauchi S."/>
            <person name="Thiergart T."/>
            <person name="Pickel B."/>
            <person name="Atanasova L."/>
            <person name="Karlsson M."/>
            <person name="Huettel B."/>
            <person name="Barry K.W."/>
            <person name="Haridas S."/>
            <person name="Chen C."/>
            <person name="Bauer D."/>
            <person name="Andreopoulos W."/>
            <person name="Pangilinan J."/>
            <person name="LaButti K."/>
            <person name="Riley R."/>
            <person name="Lipzen A."/>
            <person name="Clum A."/>
            <person name="Drula E."/>
            <person name="Henrissat B."/>
            <person name="Kohler A."/>
            <person name="Grigoriev I.V."/>
            <person name="Martin F.M."/>
            <person name="Hacquard S."/>
        </authorList>
    </citation>
    <scope>NUCLEOTIDE SEQUENCE</scope>
    <source>
        <strain evidence="2">FSSC 5 MPI-SDFR-AT-0091</strain>
    </source>
</reference>
<name>A0A9P9HC67_FUSSL</name>
<dbReference type="Gene3D" id="1.10.510.10">
    <property type="entry name" value="Transferase(Phosphotransferase) domain 1"/>
    <property type="match status" value="1"/>
</dbReference>
<dbReference type="PANTHER" id="PTHR37542:SF3">
    <property type="entry name" value="PRION-INHIBITION AND PROPAGATION HELO DOMAIN-CONTAINING PROTEIN"/>
    <property type="match status" value="1"/>
</dbReference>
<comment type="caution">
    <text evidence="2">The sequence shown here is derived from an EMBL/GenBank/DDBJ whole genome shotgun (WGS) entry which is preliminary data.</text>
</comment>
<keyword evidence="3" id="KW-1185">Reference proteome</keyword>
<evidence type="ECO:0000259" key="1">
    <source>
        <dbReference type="PROSITE" id="PS50011"/>
    </source>
</evidence>
<dbReference type="Proteomes" id="UP000736672">
    <property type="component" value="Unassembled WGS sequence"/>
</dbReference>
<sequence>MSDADIVESFKSGIEPGLRDPYTQVNVLLIHWEKNDLNRVEKEVQELQAVFEETYKYNSVVFRIPTDKSCRKRLNQEIIGFVENQSQRDSLIIIYYAGHCGPGKHGQAEWTAFEDKNEPALSWNEGQQLLFSAPGDVLLILDCCHASLIAVGSKDEGSRFELIAASATAKDRQNAETTMTPVPGPHSFTRILTRLLKKHASEGISSENLCSEIREDGKITVTPVFHNFVRKSPTNIRLQSVNQERGFIQKPSGYLLFRASLSGDVTGTQIAEWLKSAAPSHVTAVSIEAVVSRARRIQEAFPKGSAFEKLSEAARDEIIWSMRGLNTTMAEAADRASNSTPIPTSEKAEAVQQSWDRLKENVSRVNTAIETPFLLEDNASRGSKLPQDSIKDDEFPSILEAADVDAALLLREAIRNEDPCLHTIEINREEIAFKTPKHRGGSGGKFNQNRFKYGTVAGQPVVMETYMYKEASDHSGEPQPQTLRQAQRITGLLCHPKRKEFHILPCAGFFRNRRAKELGLAFNLPPTFDSGDGGGVVTLIEMYKMHKIVPLGHRVHLAWALTTAIEHFHRVGWVHKGIRSNNIAFIATSNISPVQESSDEDEEDSHSPRLGKFDLSNPLLFGFEYSRAGDEATYLEEDHSQANNLYRIPERWGKPTARFEKSHDVYSLGVVLFEIALWKDVGSALKSYLDKGRVISSEVAQLLMDKCVKMLPHQVGAVFARCILTCLDFGSKTKGLNEYETQRYFQNNVVEPMRRAVGRI</sequence>
<feature type="domain" description="Protein kinase" evidence="1">
    <location>
        <begin position="431"/>
        <end position="760"/>
    </location>
</feature>